<evidence type="ECO:0000313" key="3">
    <source>
        <dbReference type="Proteomes" id="UP001281761"/>
    </source>
</evidence>
<reference evidence="2 3" key="1">
    <citation type="journal article" date="2022" name="bioRxiv">
        <title>Genomics of Preaxostyla Flagellates Illuminates Evolutionary Transitions and the Path Towards Mitochondrial Loss.</title>
        <authorList>
            <person name="Novak L.V.F."/>
            <person name="Treitli S.C."/>
            <person name="Pyrih J."/>
            <person name="Halakuc P."/>
            <person name="Pipaliya S.V."/>
            <person name="Vacek V."/>
            <person name="Brzon O."/>
            <person name="Soukal P."/>
            <person name="Eme L."/>
            <person name="Dacks J.B."/>
            <person name="Karnkowska A."/>
            <person name="Elias M."/>
            <person name="Hampl V."/>
        </authorList>
    </citation>
    <scope>NUCLEOTIDE SEQUENCE [LARGE SCALE GENOMIC DNA]</scope>
    <source>
        <strain evidence="2">NAU3</strain>
        <tissue evidence="2">Gut</tissue>
    </source>
</reference>
<protein>
    <submittedName>
        <fullName evidence="2">Uncharacterized protein</fullName>
    </submittedName>
</protein>
<feature type="compositionally biased region" description="Polar residues" evidence="1">
    <location>
        <begin position="1735"/>
        <end position="1747"/>
    </location>
</feature>
<gene>
    <name evidence="2" type="ORF">BLNAU_13956</name>
</gene>
<feature type="region of interest" description="Disordered" evidence="1">
    <location>
        <begin position="716"/>
        <end position="794"/>
    </location>
</feature>
<feature type="compositionally biased region" description="Low complexity" evidence="1">
    <location>
        <begin position="288"/>
        <end position="300"/>
    </location>
</feature>
<proteinExistence type="predicted"/>
<feature type="compositionally biased region" description="Low complexity" evidence="1">
    <location>
        <begin position="733"/>
        <end position="746"/>
    </location>
</feature>
<dbReference type="Proteomes" id="UP001281761">
    <property type="component" value="Unassembled WGS sequence"/>
</dbReference>
<feature type="compositionally biased region" description="Low complexity" evidence="1">
    <location>
        <begin position="1704"/>
        <end position="1715"/>
    </location>
</feature>
<name>A0ABQ9XF63_9EUKA</name>
<feature type="region of interest" description="Disordered" evidence="1">
    <location>
        <begin position="232"/>
        <end position="300"/>
    </location>
</feature>
<organism evidence="2 3">
    <name type="scientific">Blattamonas nauphoetae</name>
    <dbReference type="NCBI Taxonomy" id="2049346"/>
    <lineage>
        <taxon>Eukaryota</taxon>
        <taxon>Metamonada</taxon>
        <taxon>Preaxostyla</taxon>
        <taxon>Oxymonadida</taxon>
        <taxon>Blattamonas</taxon>
    </lineage>
</organism>
<comment type="caution">
    <text evidence="2">The sequence shown here is derived from an EMBL/GenBank/DDBJ whole genome shotgun (WGS) entry which is preliminary data.</text>
</comment>
<evidence type="ECO:0000256" key="1">
    <source>
        <dbReference type="SAM" id="MobiDB-lite"/>
    </source>
</evidence>
<dbReference type="EMBL" id="JARBJD010000124">
    <property type="protein sequence ID" value="KAK2951113.1"/>
    <property type="molecule type" value="Genomic_DNA"/>
</dbReference>
<sequence length="1778" mass="201077">MDVDVSSTYARDAPTPQDIAKDVVFVLFWTPEAITTPIELLFPLNINETIRTAKEDFLKWLKCQYPEQPADTIQWLDISVIHLFTGEEQLLAEVDESESLRDVLQHQNTLDGTDLSRLLVIVPFSWPDGSHPQVDHSHQITDFDKVKQEHRLEEPFSRIMRNVLVAIDSSMGPLSQREETQSMIHVVTGSPGIGKSALRFPAITLALSLGAEAVCTAKAGEYPLIFVRTKSEKTRQKTGISQPNLSPTPDSIPATATSQGDEKRKTTLEENGSAQKVKTEKHDPNDNSFDTPPTSPLFSPSLNLHAALAKRTHSLDSEASHHLSADTSTPPAKQLTVHVTHANKPPRDIAVTPTIYKYEVFAYNALVQASSEQEEQYGKDLFPEGGKSSWGKWKCQASTTSLISCACFSIVATRLKTVLKERRGISLMRQLNPSQHYVLLTSPNQNRWADIVKDDEKLLPFVLYVSPRYTLFEGINMLNAIPSQIKSSDQNTLAKLEKLETVVEMLGFTPRNIQDYMTQDEVLDRLAEQALNPNVSGDVFGDEISHKLIVLDSPQADPHNFTMAYASPKAKELLAQKWMIFMQSKYNAFMEVPDTPVSDTDLVDPMLFMLFQRLTHSSIRLGAQFSKIKDLDDIVTEADENMSLSYPPAPTRSAVDSSGTCNTHHAFLPDMAEFRCLEHNKFDDDKWGRFFLKCMIGEPSESGPVELTEGKYVFKKKEPTTPLEEERVDSDESASSSEEPTASEPEQPISQEQTYKSGRPKRSNQVVRYFDKPKKRKKKAKVPAQPKPHKQEPFEFPPSKLHYYTFHLVPLGQCNAGFDSILLFFRVIPNAHPGQPPDQPPQIHSLGVHFLQSTIRKKHTISKVGANLMKAWLVLLMDVYGLSMNQIFPHFVFVVSDKVFKSFRPETVENITSFIPAANIVIAALTSPTKNLIEIKIEAEDELLLDTGERLPPNNDAMCVRCGFCGEVIGDRFYNHICAESIDGSSNLNFRKTVFDTTNTNILFVRKPEGSKKMDKAEKDLVAEDDPTFFYKRKTLAERLSNGQLPCSDPDSDTNLMGLQLKYPCPDATIPNTKQSGNYFTPLLMNVTMVPPLDAFSEQDEKLKQEARQTLPEMETPLISLAMETSPTSPGVETPPTSLDMETLLTSPGVVMQPTDASIEAEMTVEDIRKTLLNDSFGDGETEKLISMTITVSSHQPLPPPCHLYRTPFYEPPRRTYPILPELRKIETFAKDGPMNKEETAIAKLFRDDPSRNNQKNDEKSDEREDSLSANDENVYSEPDYAAEPPRARRLSHADTSTSHMAKMIKTWMDGLMIVLVKRGNTYFGATGTYKPHADLEYEEPTPYLIKSNECLGQMMLPFEHVGELRERIRRSFPAIHPYLFRPRTPPAMKHPQPIIELCLLMIQQELELFWQMLSLSNMSEPDFVSSFGFPFSTLQMFLQKMKSFIESTSPPIQDNHKFYSQLLSKLTVVKARLSDVGKDRVSAFDTDILNTIDHINVVNDVWIWYQLEGWKAKLPKIEDEISETQILEMEEKLKKLNHFVYGHMHNQKKTEFDENLKTLALKKTAFLPHAWTLYDFFGSLAMTLPAGTICESKGLLPYQPIEGQEWKDRKNEDVMKAMQYVSSIIGHLEYTYIHILKDHPESRLQFEEEKPKYYKTMEYIWEHLPPFLIEIIDKDSEDPQKVANEAQCLKSPPPHERVAHNIPSTSKPKFSSPPRVQVAQSGPSTSKSKDFNSPRVQVAQSGPSTSKSKDFSPPHWLQGPKKPSTGQVSKREHKPLS</sequence>
<feature type="compositionally biased region" description="Basic and acidic residues" evidence="1">
    <location>
        <begin position="1242"/>
        <end position="1267"/>
    </location>
</feature>
<feature type="region of interest" description="Disordered" evidence="1">
    <location>
        <begin position="1242"/>
        <end position="1295"/>
    </location>
</feature>
<keyword evidence="3" id="KW-1185">Reference proteome</keyword>
<feature type="compositionally biased region" description="Polar residues" evidence="1">
    <location>
        <begin position="237"/>
        <end position="259"/>
    </location>
</feature>
<feature type="region of interest" description="Disordered" evidence="1">
    <location>
        <begin position="1686"/>
        <end position="1778"/>
    </location>
</feature>
<evidence type="ECO:0000313" key="2">
    <source>
        <dbReference type="EMBL" id="KAK2951113.1"/>
    </source>
</evidence>
<feature type="region of interest" description="Disordered" evidence="1">
    <location>
        <begin position="312"/>
        <end position="332"/>
    </location>
</feature>
<accession>A0ABQ9XF63</accession>
<feature type="compositionally biased region" description="Basic and acidic residues" evidence="1">
    <location>
        <begin position="313"/>
        <end position="324"/>
    </location>
</feature>